<dbReference type="AlphaFoldDB" id="A0A222FFN1"/>
<protein>
    <recommendedName>
        <fullName evidence="2">DUF2846 domain-containing protein</fullName>
    </recommendedName>
</protein>
<dbReference type="InterPro" id="IPR022548">
    <property type="entry name" value="DUF2846"/>
</dbReference>
<dbReference type="PROSITE" id="PS51257">
    <property type="entry name" value="PROKAR_LIPOPROTEIN"/>
    <property type="match status" value="1"/>
</dbReference>
<reference evidence="3 4" key="1">
    <citation type="submission" date="2017-07" db="EMBL/GenBank/DDBJ databases">
        <title>Annotated genome sequence of Bacterioplanes sanyensis isolated from Red Sea.</title>
        <authorList>
            <person name="Rehman Z.U."/>
        </authorList>
    </citation>
    <scope>NUCLEOTIDE SEQUENCE [LARGE SCALE GENOMIC DNA]</scope>
    <source>
        <strain evidence="3 4">NV9</strain>
    </source>
</reference>
<sequence length="216" mass="24250">MIKAGISLAALLLVSGCTVHQSIGHNFGSFMGAPDGADFVGTGHMCKRNQSAFIYVYRPPTEWSMDELEAPSFNVNGERLFNIKGGGYTWYELEPGEYDLVIRRGLFGFEGIESFEIHRLSDISFTAQSGQIYYWRYSEIDPAPITPDLEGLPLGDGPLQLVSPQLAYKEMTQTRMLDDGMEKLAALQPETDEELQQVFEGQLSEEDDSGSWWWPF</sequence>
<evidence type="ECO:0000313" key="3">
    <source>
        <dbReference type="EMBL" id="ASP37386.1"/>
    </source>
</evidence>
<feature type="signal peptide" evidence="1">
    <location>
        <begin position="1"/>
        <end position="21"/>
    </location>
</feature>
<proteinExistence type="predicted"/>
<accession>A0A222FFN1</accession>
<evidence type="ECO:0000256" key="1">
    <source>
        <dbReference type="SAM" id="SignalP"/>
    </source>
</evidence>
<evidence type="ECO:0000313" key="4">
    <source>
        <dbReference type="Proteomes" id="UP000202440"/>
    </source>
</evidence>
<feature type="domain" description="DUF2846" evidence="2">
    <location>
        <begin position="49"/>
        <end position="142"/>
    </location>
</feature>
<organism evidence="3 4">
    <name type="scientific">Bacterioplanes sanyensis</name>
    <dbReference type="NCBI Taxonomy" id="1249553"/>
    <lineage>
        <taxon>Bacteria</taxon>
        <taxon>Pseudomonadati</taxon>
        <taxon>Pseudomonadota</taxon>
        <taxon>Gammaproteobacteria</taxon>
        <taxon>Oceanospirillales</taxon>
        <taxon>Oceanospirillaceae</taxon>
        <taxon>Bacterioplanes</taxon>
    </lineage>
</organism>
<dbReference type="EMBL" id="CP022530">
    <property type="protein sequence ID" value="ASP37386.1"/>
    <property type="molecule type" value="Genomic_DNA"/>
</dbReference>
<dbReference type="OrthoDB" id="6355011at2"/>
<keyword evidence="1" id="KW-0732">Signal</keyword>
<evidence type="ECO:0000259" key="2">
    <source>
        <dbReference type="Pfam" id="PF11008"/>
    </source>
</evidence>
<name>A0A222FFN1_9GAMM</name>
<dbReference type="RefSeq" id="WP_094058604.1">
    <property type="nucleotide sequence ID" value="NZ_CP022530.1"/>
</dbReference>
<dbReference type="KEGG" id="bsan:CHH28_01235"/>
<keyword evidence="4" id="KW-1185">Reference proteome</keyword>
<dbReference type="Proteomes" id="UP000202440">
    <property type="component" value="Chromosome"/>
</dbReference>
<gene>
    <name evidence="3" type="ORF">CHH28_01235</name>
</gene>
<feature type="chain" id="PRO_5011968125" description="DUF2846 domain-containing protein" evidence="1">
    <location>
        <begin position="22"/>
        <end position="216"/>
    </location>
</feature>
<dbReference type="Pfam" id="PF11008">
    <property type="entry name" value="DUF2846"/>
    <property type="match status" value="1"/>
</dbReference>